<dbReference type="EMBL" id="JAIZAY010000012">
    <property type="protein sequence ID" value="KAJ8031931.1"/>
    <property type="molecule type" value="Genomic_DNA"/>
</dbReference>
<name>A0A9Q1BSD0_HOLLE</name>
<evidence type="ECO:0000313" key="2">
    <source>
        <dbReference type="EMBL" id="KAJ8031931.1"/>
    </source>
</evidence>
<sequence length="59" mass="6428">MLHLLGTLTFKSIVASWKGCNVMLQGSSHITIVKRKERSPSSSMISTGRPCRTGDLPPD</sequence>
<evidence type="ECO:0000313" key="3">
    <source>
        <dbReference type="Proteomes" id="UP001152320"/>
    </source>
</evidence>
<accession>A0A9Q1BSD0</accession>
<keyword evidence="3" id="KW-1185">Reference proteome</keyword>
<comment type="caution">
    <text evidence="2">The sequence shown here is derived from an EMBL/GenBank/DDBJ whole genome shotgun (WGS) entry which is preliminary data.</text>
</comment>
<organism evidence="2 3">
    <name type="scientific">Holothuria leucospilota</name>
    <name type="common">Black long sea cucumber</name>
    <name type="synonym">Mertensiothuria leucospilota</name>
    <dbReference type="NCBI Taxonomy" id="206669"/>
    <lineage>
        <taxon>Eukaryota</taxon>
        <taxon>Metazoa</taxon>
        <taxon>Echinodermata</taxon>
        <taxon>Eleutherozoa</taxon>
        <taxon>Echinozoa</taxon>
        <taxon>Holothuroidea</taxon>
        <taxon>Aspidochirotacea</taxon>
        <taxon>Aspidochirotida</taxon>
        <taxon>Holothuriidae</taxon>
        <taxon>Holothuria</taxon>
    </lineage>
</organism>
<feature type="region of interest" description="Disordered" evidence="1">
    <location>
        <begin position="35"/>
        <end position="59"/>
    </location>
</feature>
<protein>
    <submittedName>
        <fullName evidence="2">Uncharacterized protein</fullName>
    </submittedName>
</protein>
<dbReference type="AlphaFoldDB" id="A0A9Q1BSD0"/>
<evidence type="ECO:0000256" key="1">
    <source>
        <dbReference type="SAM" id="MobiDB-lite"/>
    </source>
</evidence>
<proteinExistence type="predicted"/>
<reference evidence="2" key="1">
    <citation type="submission" date="2021-10" db="EMBL/GenBank/DDBJ databases">
        <title>Tropical sea cucumber genome reveals ecological adaptation and Cuvierian tubules defense mechanism.</title>
        <authorList>
            <person name="Chen T."/>
        </authorList>
    </citation>
    <scope>NUCLEOTIDE SEQUENCE</scope>
    <source>
        <strain evidence="2">Nanhai2018</strain>
        <tissue evidence="2">Muscle</tissue>
    </source>
</reference>
<dbReference type="Proteomes" id="UP001152320">
    <property type="component" value="Chromosome 12"/>
</dbReference>
<gene>
    <name evidence="2" type="ORF">HOLleu_25300</name>
</gene>